<name>A0AAD7FSF8_9AGAR</name>
<evidence type="ECO:0000313" key="2">
    <source>
        <dbReference type="Proteomes" id="UP001221142"/>
    </source>
</evidence>
<protein>
    <submittedName>
        <fullName evidence="1">Uncharacterized protein</fullName>
    </submittedName>
</protein>
<gene>
    <name evidence="1" type="ORF">FB45DRAFT_1138503</name>
</gene>
<accession>A0AAD7FSF8</accession>
<dbReference type="Proteomes" id="UP001221142">
    <property type="component" value="Unassembled WGS sequence"/>
</dbReference>
<reference evidence="1" key="1">
    <citation type="submission" date="2023-03" db="EMBL/GenBank/DDBJ databases">
        <title>Massive genome expansion in bonnet fungi (Mycena s.s.) driven by repeated elements and novel gene families across ecological guilds.</title>
        <authorList>
            <consortium name="Lawrence Berkeley National Laboratory"/>
            <person name="Harder C.B."/>
            <person name="Miyauchi S."/>
            <person name="Viragh M."/>
            <person name="Kuo A."/>
            <person name="Thoen E."/>
            <person name="Andreopoulos B."/>
            <person name="Lu D."/>
            <person name="Skrede I."/>
            <person name="Drula E."/>
            <person name="Henrissat B."/>
            <person name="Morin E."/>
            <person name="Kohler A."/>
            <person name="Barry K."/>
            <person name="LaButti K."/>
            <person name="Morin E."/>
            <person name="Salamov A."/>
            <person name="Lipzen A."/>
            <person name="Mereny Z."/>
            <person name="Hegedus B."/>
            <person name="Baldrian P."/>
            <person name="Stursova M."/>
            <person name="Weitz H."/>
            <person name="Taylor A."/>
            <person name="Grigoriev I.V."/>
            <person name="Nagy L.G."/>
            <person name="Martin F."/>
            <person name="Kauserud H."/>
        </authorList>
    </citation>
    <scope>NUCLEOTIDE SEQUENCE</scope>
    <source>
        <strain evidence="1">9284</strain>
    </source>
</reference>
<dbReference type="AlphaFoldDB" id="A0AAD7FSF8"/>
<comment type="caution">
    <text evidence="1">The sequence shown here is derived from an EMBL/GenBank/DDBJ whole genome shotgun (WGS) entry which is preliminary data.</text>
</comment>
<proteinExistence type="predicted"/>
<dbReference type="EMBL" id="JARKIF010000006">
    <property type="protein sequence ID" value="KAJ7636692.1"/>
    <property type="molecule type" value="Genomic_DNA"/>
</dbReference>
<sequence>MYIAFSRKLLPVDDPRYNEPRSGFVELGPFRDVVGDLDAEIGGRADQLVPRVVDADAAQELRDLYTINGMGGTYSIYISHLVRSSHLTLLLELTEYLLQDDSAFSANVVAVASTSLTQRPASSSIPNPAPATSLTTAAVPAQIQQYLDQLARTAVGAPLTHYRALVEADLGHAYRIYAGVRIIKQIVELLGDTWPRTGTPKTVTIEANGMELSLDNLLAYCGLGASSTFHNHHSWFSKAVDAVDAARSHPLMITDVQRDRAKYIYALLYAPLLRPAEGRTFHVPDDYRTIAILSIADAKKWVAEIQAQVSPKNESD</sequence>
<organism evidence="1 2">
    <name type="scientific">Roridomyces roridus</name>
    <dbReference type="NCBI Taxonomy" id="1738132"/>
    <lineage>
        <taxon>Eukaryota</taxon>
        <taxon>Fungi</taxon>
        <taxon>Dikarya</taxon>
        <taxon>Basidiomycota</taxon>
        <taxon>Agaricomycotina</taxon>
        <taxon>Agaricomycetes</taxon>
        <taxon>Agaricomycetidae</taxon>
        <taxon>Agaricales</taxon>
        <taxon>Marasmiineae</taxon>
        <taxon>Mycenaceae</taxon>
        <taxon>Roridomyces</taxon>
    </lineage>
</organism>
<evidence type="ECO:0000313" key="1">
    <source>
        <dbReference type="EMBL" id="KAJ7636692.1"/>
    </source>
</evidence>
<keyword evidence="2" id="KW-1185">Reference proteome</keyword>